<reference evidence="2 3" key="1">
    <citation type="submission" date="2017-08" db="EMBL/GenBank/DDBJ databases">
        <title>Capnocytophaga canis 17-158 assembly.</title>
        <authorList>
            <person name="Gulvik C.A."/>
        </authorList>
    </citation>
    <scope>NUCLEOTIDE SEQUENCE [LARGE SCALE GENOMIC DNA]</scope>
    <source>
        <strain evidence="2 3">17-158</strain>
    </source>
</reference>
<name>A0A3A1YF62_9FLAO</name>
<dbReference type="Pfam" id="PF09346">
    <property type="entry name" value="SMI1_KNR4"/>
    <property type="match status" value="1"/>
</dbReference>
<dbReference type="InterPro" id="IPR018958">
    <property type="entry name" value="Knr4/Smi1-like_dom"/>
</dbReference>
<dbReference type="Proteomes" id="UP000265497">
    <property type="component" value="Unassembled WGS sequence"/>
</dbReference>
<dbReference type="SMART" id="SM00860">
    <property type="entry name" value="SMI1_KNR4"/>
    <property type="match status" value="1"/>
</dbReference>
<dbReference type="SUPFAM" id="SSF160631">
    <property type="entry name" value="SMI1/KNR4-like"/>
    <property type="match status" value="1"/>
</dbReference>
<gene>
    <name evidence="2" type="ORF">CKY20_04975</name>
</gene>
<feature type="domain" description="Knr4/Smi1-like" evidence="1">
    <location>
        <begin position="51"/>
        <end position="182"/>
    </location>
</feature>
<comment type="caution">
    <text evidence="2">The sequence shown here is derived from an EMBL/GenBank/DDBJ whole genome shotgun (WGS) entry which is preliminary data.</text>
</comment>
<sequence length="249" mass="28965">MWFCSKHSYILLKCSYVFYKHSGFALITKKFITLTSPTMKIIMNSLKSIYPVSKSENLEKLTAFEQAYFNIPNDFREYLINYNVAKPRKTYYKDRVEFDLNYLFGFSKNAYEDFLETIKTYTNRTDKNLFPIGSVDGGDLLCMDKNTQEIYYWNHEINDQGLEGNNTPATKISANLDEFLESLTISSEPTEYEIKRAIQNAVVTTTPKGVEIRNEQRKKKGLRPLTIEEWHAKLNGIYDPDTVNPNQST</sequence>
<dbReference type="InterPro" id="IPR037883">
    <property type="entry name" value="Knr4/Smi1-like_sf"/>
</dbReference>
<dbReference type="AlphaFoldDB" id="A0A3A1YF62"/>
<accession>A0A3A1YF62</accession>
<protein>
    <submittedName>
        <fullName evidence="2">SMI1/KNR4 family protein</fullName>
    </submittedName>
</protein>
<dbReference type="EMBL" id="NSDI01000004">
    <property type="protein sequence ID" value="RIY36883.1"/>
    <property type="molecule type" value="Genomic_DNA"/>
</dbReference>
<dbReference type="Gene3D" id="3.40.1580.10">
    <property type="entry name" value="SMI1/KNR4-like"/>
    <property type="match status" value="1"/>
</dbReference>
<proteinExistence type="predicted"/>
<evidence type="ECO:0000259" key="1">
    <source>
        <dbReference type="SMART" id="SM00860"/>
    </source>
</evidence>
<evidence type="ECO:0000313" key="3">
    <source>
        <dbReference type="Proteomes" id="UP000265497"/>
    </source>
</evidence>
<organism evidence="2 3">
    <name type="scientific">Capnocytophaga canis</name>
    <dbReference type="NCBI Taxonomy" id="1848903"/>
    <lineage>
        <taxon>Bacteria</taxon>
        <taxon>Pseudomonadati</taxon>
        <taxon>Bacteroidota</taxon>
        <taxon>Flavobacteriia</taxon>
        <taxon>Flavobacteriales</taxon>
        <taxon>Flavobacteriaceae</taxon>
        <taxon>Capnocytophaga</taxon>
    </lineage>
</organism>
<evidence type="ECO:0000313" key="2">
    <source>
        <dbReference type="EMBL" id="RIY36883.1"/>
    </source>
</evidence>